<dbReference type="AlphaFoldDB" id="A0A383BB47"/>
<dbReference type="InterPro" id="IPR003610">
    <property type="entry name" value="CBM5/12"/>
</dbReference>
<protein>
    <recommendedName>
        <fullName evidence="2">Chitin-binding type-3 domain-containing protein</fullName>
    </recommendedName>
</protein>
<dbReference type="GO" id="GO:0030246">
    <property type="term" value="F:carbohydrate binding"/>
    <property type="evidence" value="ECO:0007669"/>
    <property type="project" value="InterPro"/>
</dbReference>
<feature type="domain" description="Chitin-binding type-3" evidence="2">
    <location>
        <begin position="16"/>
        <end position="47"/>
    </location>
</feature>
<keyword evidence="1" id="KW-0378">Hydrolase</keyword>
<dbReference type="EMBL" id="UINC01198608">
    <property type="protein sequence ID" value="SVE16645.1"/>
    <property type="molecule type" value="Genomic_DNA"/>
</dbReference>
<gene>
    <name evidence="3" type="ORF">METZ01_LOCUS469499</name>
</gene>
<dbReference type="SUPFAM" id="SSF51055">
    <property type="entry name" value="Carbohydrate binding domain"/>
    <property type="match status" value="1"/>
</dbReference>
<evidence type="ECO:0000259" key="2">
    <source>
        <dbReference type="Pfam" id="PF02839"/>
    </source>
</evidence>
<feature type="non-terminal residue" evidence="3">
    <location>
        <position position="78"/>
    </location>
</feature>
<dbReference type="Pfam" id="PF02839">
    <property type="entry name" value="CBM_5_12"/>
    <property type="match status" value="1"/>
</dbReference>
<dbReference type="Gene3D" id="2.10.10.20">
    <property type="entry name" value="Carbohydrate-binding module superfamily 5/12"/>
    <property type="match status" value="1"/>
</dbReference>
<dbReference type="GO" id="GO:0005975">
    <property type="term" value="P:carbohydrate metabolic process"/>
    <property type="evidence" value="ECO:0007669"/>
    <property type="project" value="InterPro"/>
</dbReference>
<sequence>MTEFVLGKIKFTWQGNWAVSTAYEKDDIVKYGGNTYVCITGHTSGSAIPDFYTDIAKWDVHVEGVTHKGDHADATYYK</sequence>
<evidence type="ECO:0000256" key="1">
    <source>
        <dbReference type="ARBA" id="ARBA00022801"/>
    </source>
</evidence>
<proteinExistence type="predicted"/>
<accession>A0A383BB47</accession>
<evidence type="ECO:0000313" key="3">
    <source>
        <dbReference type="EMBL" id="SVE16645.1"/>
    </source>
</evidence>
<reference evidence="3" key="1">
    <citation type="submission" date="2018-05" db="EMBL/GenBank/DDBJ databases">
        <authorList>
            <person name="Lanie J.A."/>
            <person name="Ng W.-L."/>
            <person name="Kazmierczak K.M."/>
            <person name="Andrzejewski T.M."/>
            <person name="Davidsen T.M."/>
            <person name="Wayne K.J."/>
            <person name="Tettelin H."/>
            <person name="Glass J.I."/>
            <person name="Rusch D."/>
            <person name="Podicherti R."/>
            <person name="Tsui H.-C.T."/>
            <person name="Winkler M.E."/>
        </authorList>
    </citation>
    <scope>NUCLEOTIDE SEQUENCE</scope>
</reference>
<dbReference type="GO" id="GO:0004553">
    <property type="term" value="F:hydrolase activity, hydrolyzing O-glycosyl compounds"/>
    <property type="evidence" value="ECO:0007669"/>
    <property type="project" value="InterPro"/>
</dbReference>
<name>A0A383BB47_9ZZZZ</name>
<dbReference type="InterPro" id="IPR036573">
    <property type="entry name" value="CBM_sf_5/12"/>
</dbReference>
<dbReference type="GO" id="GO:0005576">
    <property type="term" value="C:extracellular region"/>
    <property type="evidence" value="ECO:0007669"/>
    <property type="project" value="InterPro"/>
</dbReference>
<organism evidence="3">
    <name type="scientific">marine metagenome</name>
    <dbReference type="NCBI Taxonomy" id="408172"/>
    <lineage>
        <taxon>unclassified sequences</taxon>
        <taxon>metagenomes</taxon>
        <taxon>ecological metagenomes</taxon>
    </lineage>
</organism>